<dbReference type="PANTHER" id="PTHR22298">
    <property type="entry name" value="ENDO-1,4-BETA-GLUCANASE"/>
    <property type="match status" value="1"/>
</dbReference>
<evidence type="ECO:0000259" key="9">
    <source>
        <dbReference type="Pfam" id="PF00759"/>
    </source>
</evidence>
<gene>
    <name evidence="11" type="primary">cel1</name>
    <name evidence="11" type="ORF">NTH_00529</name>
</gene>
<keyword evidence="8" id="KW-0136">Cellulose degradation</keyword>
<keyword evidence="4 6" id="KW-0326">Glycosidase</keyword>
<dbReference type="InterPro" id="IPR013783">
    <property type="entry name" value="Ig-like_fold"/>
</dbReference>
<name>A0ABY5MDE7_9HYPH</name>
<dbReference type="SUPFAM" id="SSF81296">
    <property type="entry name" value="E set domains"/>
    <property type="match status" value="1"/>
</dbReference>
<evidence type="ECO:0000256" key="1">
    <source>
        <dbReference type="ARBA" id="ARBA00007072"/>
    </source>
</evidence>
<dbReference type="Gene3D" id="2.60.40.10">
    <property type="entry name" value="Immunoglobulins"/>
    <property type="match status" value="1"/>
</dbReference>
<evidence type="ECO:0000313" key="11">
    <source>
        <dbReference type="EMBL" id="UUP16088.1"/>
    </source>
</evidence>
<evidence type="ECO:0000256" key="6">
    <source>
        <dbReference type="PROSITE-ProRule" id="PRU10059"/>
    </source>
</evidence>
<organism evidence="11 12">
    <name type="scientific">Nitratireductor thuwali</name>
    <dbReference type="NCBI Taxonomy" id="2267699"/>
    <lineage>
        <taxon>Bacteria</taxon>
        <taxon>Pseudomonadati</taxon>
        <taxon>Pseudomonadota</taxon>
        <taxon>Alphaproteobacteria</taxon>
        <taxon>Hyphomicrobiales</taxon>
        <taxon>Phyllobacteriaceae</taxon>
        <taxon>Nitratireductor</taxon>
    </lineage>
</organism>
<comment type="catalytic activity">
    <reaction evidence="8">
        <text>Endohydrolysis of (1-&gt;4)-beta-D-glucosidic linkages in cellulose, lichenin and cereal beta-D-glucans.</text>
        <dbReference type="EC" id="3.2.1.4"/>
    </reaction>
</comment>
<evidence type="ECO:0000313" key="12">
    <source>
        <dbReference type="Proteomes" id="UP001342418"/>
    </source>
</evidence>
<dbReference type="Gene3D" id="1.50.10.10">
    <property type="match status" value="1"/>
</dbReference>
<feature type="domain" description="Cellulase Ig-like" evidence="10">
    <location>
        <begin position="34"/>
        <end position="115"/>
    </location>
</feature>
<protein>
    <recommendedName>
        <fullName evidence="8">Endoglucanase</fullName>
        <ecNumber evidence="8">3.2.1.4</ecNumber>
    </recommendedName>
</protein>
<dbReference type="InterPro" id="IPR004197">
    <property type="entry name" value="Cellulase_Ig-like"/>
</dbReference>
<dbReference type="EC" id="3.2.1.4" evidence="8"/>
<keyword evidence="12" id="KW-1185">Reference proteome</keyword>
<keyword evidence="3 6" id="KW-0119">Carbohydrate metabolism</keyword>
<sequence length="615" mass="66624">MRRLTLIVGLMTAAAAGLLLLMAANRPEEAAASRPRLQVNQLGYLPDGPKRATLITQEQNPVEWWLTAADGTMVSRGWTRAAGIDPTSRRNVHIVDFSEVDAEGKGFRLHGSGEKSRTFAIAPGIYRPLALDAVNYFYPVRSGVAVDGAIAGEAYARPAGHTASPAEGRINKGDRDVSCMPAELAAEAYGEPWTCSYRLDVAGGWYDAGDHGKYVVTGGISAAQLMQAYERSLHVEGAAKDLYADGSLTLPETANGVPDILDEARWELEFLLRMQVPEGHPLAGMAHHKIHDDAWTGLPLLPHEDPRPRYLHRPSTAATLNLAAAAAQGARLFKPYDRAFSKTLLDAAERAWQAAGENPELLAPPSDNQGGGAYDDAGVDDEFFWAAAELFITTGKQEYREAVTASRFFENAGLGDAGFDWANVAALGTLSLSLVPNGLATGETARQRDAVIEAAETYLARWKDRAFGQLYAPEDGKYGWGSNHLMAQIGTVLARAYDYTGDARFRDAAIEGADYLLGRNALGQSYVTGYGTDYSRNQHSRWFARQLDPALPEPPDGALAGGPNAYLQDEMARQARSGCAPQECYLDDIHSWSTNEITINWNAALAQYAAFLAEQ</sequence>
<evidence type="ECO:0000256" key="8">
    <source>
        <dbReference type="RuleBase" id="RU361166"/>
    </source>
</evidence>
<dbReference type="InterPro" id="IPR001701">
    <property type="entry name" value="Glyco_hydro_9"/>
</dbReference>
<dbReference type="CDD" id="cd02850">
    <property type="entry name" value="E_set_Cellulase_N"/>
    <property type="match status" value="1"/>
</dbReference>
<comment type="similarity">
    <text evidence="1 6 8">Belongs to the glycosyl hydrolase 9 (cellulase E) family.</text>
</comment>
<keyword evidence="5 6" id="KW-0624">Polysaccharide degradation</keyword>
<dbReference type="RefSeq" id="WP_338528539.1">
    <property type="nucleotide sequence ID" value="NZ_CP030941.1"/>
</dbReference>
<evidence type="ECO:0000256" key="4">
    <source>
        <dbReference type="ARBA" id="ARBA00023295"/>
    </source>
</evidence>
<dbReference type="Proteomes" id="UP001342418">
    <property type="component" value="Chromosome"/>
</dbReference>
<evidence type="ECO:0000256" key="3">
    <source>
        <dbReference type="ARBA" id="ARBA00023277"/>
    </source>
</evidence>
<dbReference type="PROSITE" id="PS00592">
    <property type="entry name" value="GH9_2"/>
    <property type="match status" value="1"/>
</dbReference>
<reference evidence="11 12" key="1">
    <citation type="submission" date="2018-07" db="EMBL/GenBank/DDBJ databases">
        <title>Genome sequence of Nitratireductor thuwali#1536.</title>
        <authorList>
            <person name="Michoud G."/>
            <person name="Merlino G."/>
            <person name="Sefrji F.O."/>
            <person name="Daffonchio D."/>
        </authorList>
    </citation>
    <scope>NUCLEOTIDE SEQUENCE [LARGE SCALE GENOMIC DNA]</scope>
    <source>
        <strain evidence="12">Nit1536</strain>
    </source>
</reference>
<dbReference type="SUPFAM" id="SSF48208">
    <property type="entry name" value="Six-hairpin glycosidases"/>
    <property type="match status" value="1"/>
</dbReference>
<evidence type="ECO:0000256" key="2">
    <source>
        <dbReference type="ARBA" id="ARBA00022801"/>
    </source>
</evidence>
<dbReference type="Pfam" id="PF02927">
    <property type="entry name" value="CelD_N"/>
    <property type="match status" value="1"/>
</dbReference>
<dbReference type="Pfam" id="PF00759">
    <property type="entry name" value="Glyco_hydro_9"/>
    <property type="match status" value="1"/>
</dbReference>
<dbReference type="EMBL" id="CP030941">
    <property type="protein sequence ID" value="UUP16088.1"/>
    <property type="molecule type" value="Genomic_DNA"/>
</dbReference>
<feature type="domain" description="Glycoside hydrolase family 9" evidence="9">
    <location>
        <begin position="126"/>
        <end position="606"/>
    </location>
</feature>
<dbReference type="InterPro" id="IPR014756">
    <property type="entry name" value="Ig_E-set"/>
</dbReference>
<dbReference type="InterPro" id="IPR018221">
    <property type="entry name" value="Glyco_hydro_9_His_AS"/>
</dbReference>
<proteinExistence type="inferred from homology"/>
<dbReference type="PROSITE" id="PS00698">
    <property type="entry name" value="GH9_3"/>
    <property type="match status" value="1"/>
</dbReference>
<feature type="active site" evidence="7">
    <location>
        <position position="596"/>
    </location>
</feature>
<dbReference type="InterPro" id="IPR008928">
    <property type="entry name" value="6-hairpin_glycosidase_sf"/>
</dbReference>
<dbReference type="InterPro" id="IPR012341">
    <property type="entry name" value="6hp_glycosidase-like_sf"/>
</dbReference>
<keyword evidence="2 6" id="KW-0378">Hydrolase</keyword>
<feature type="active site" evidence="6">
    <location>
        <position position="539"/>
    </location>
</feature>
<evidence type="ECO:0000256" key="5">
    <source>
        <dbReference type="ARBA" id="ARBA00023326"/>
    </source>
</evidence>
<accession>A0ABY5MDE7</accession>
<evidence type="ECO:0000256" key="7">
    <source>
        <dbReference type="PROSITE-ProRule" id="PRU10060"/>
    </source>
</evidence>
<feature type="active site" evidence="7">
    <location>
        <position position="587"/>
    </location>
</feature>
<dbReference type="InterPro" id="IPR033126">
    <property type="entry name" value="Glyco_hydro_9_Asp/Glu_AS"/>
</dbReference>
<evidence type="ECO:0000259" key="10">
    <source>
        <dbReference type="Pfam" id="PF02927"/>
    </source>
</evidence>
<dbReference type="GO" id="GO:0008810">
    <property type="term" value="F:cellulase activity"/>
    <property type="evidence" value="ECO:0007669"/>
    <property type="project" value="UniProtKB-EC"/>
</dbReference>